<evidence type="ECO:0008006" key="5">
    <source>
        <dbReference type="Google" id="ProtNLM"/>
    </source>
</evidence>
<sequence>MKILQVNKFFYENGGSERYFFDVTESLRAAGHEVVYFSMQDKRNHQSPWSKYFAPAIDFNSDISLGKAAKFIYSRAAVRQLKKLIVDTKPDVAHLHNIAHQLTPAIISTLKKAGLPVVMTLHDYQVLCPNYQMYTQQKACERCKRHSYWNAIRYRCVRNSVLASALSAVEMVTHNLLLKNYQKVDRYIAPSKFMKERMEAWGWSVEKLTYLPHFVNFRKNGEVIKKAQVLFVGRLVHEKGAHLLLEVAGKFPKVNFIFAGDGEERERLQFEIERRSLENCRLLGSVSAKRVRELMQESQVLAVPSLWYENAPLVVYEALTLGTAVVASAHGGLPELISPGKTGELFTPGDTAGLAKSIKKVLNMRSFAGLDDPFPAAKHIAELVSIYEKVQTK</sequence>
<dbReference type="PANTHER" id="PTHR45947">
    <property type="entry name" value="SULFOQUINOVOSYL TRANSFERASE SQD2"/>
    <property type="match status" value="1"/>
</dbReference>
<dbReference type="EMBL" id="PFGC01000041">
    <property type="protein sequence ID" value="PIW36786.1"/>
    <property type="molecule type" value="Genomic_DNA"/>
</dbReference>
<dbReference type="Proteomes" id="UP000230292">
    <property type="component" value="Unassembled WGS sequence"/>
</dbReference>
<dbReference type="SUPFAM" id="SSF53756">
    <property type="entry name" value="UDP-Glycosyltransferase/glycogen phosphorylase"/>
    <property type="match status" value="1"/>
</dbReference>
<evidence type="ECO:0000259" key="1">
    <source>
        <dbReference type="Pfam" id="PF00534"/>
    </source>
</evidence>
<dbReference type="AlphaFoldDB" id="A0A2M7H3H7"/>
<dbReference type="InterPro" id="IPR050194">
    <property type="entry name" value="Glycosyltransferase_grp1"/>
</dbReference>
<evidence type="ECO:0000259" key="2">
    <source>
        <dbReference type="Pfam" id="PF13439"/>
    </source>
</evidence>
<feature type="domain" description="Glycosyl transferase family 1" evidence="1">
    <location>
        <begin position="217"/>
        <end position="365"/>
    </location>
</feature>
<dbReference type="Pfam" id="PF00534">
    <property type="entry name" value="Glycos_transf_1"/>
    <property type="match status" value="1"/>
</dbReference>
<organism evidence="3 4">
    <name type="scientific">Candidatus Kerfeldbacteria bacterium CG15_BIG_FIL_POST_REV_8_21_14_020_45_12</name>
    <dbReference type="NCBI Taxonomy" id="2014247"/>
    <lineage>
        <taxon>Bacteria</taxon>
        <taxon>Candidatus Kerfeldiibacteriota</taxon>
    </lineage>
</organism>
<dbReference type="Pfam" id="PF13439">
    <property type="entry name" value="Glyco_transf_4"/>
    <property type="match status" value="1"/>
</dbReference>
<gene>
    <name evidence="3" type="ORF">COW24_03815</name>
</gene>
<accession>A0A2M7H3H7</accession>
<comment type="caution">
    <text evidence="3">The sequence shown here is derived from an EMBL/GenBank/DDBJ whole genome shotgun (WGS) entry which is preliminary data.</text>
</comment>
<dbReference type="InterPro" id="IPR028098">
    <property type="entry name" value="Glyco_trans_4-like_N"/>
</dbReference>
<feature type="domain" description="Glycosyltransferase subfamily 4-like N-terminal" evidence="2">
    <location>
        <begin position="14"/>
        <end position="216"/>
    </location>
</feature>
<name>A0A2M7H3H7_9BACT</name>
<dbReference type="PANTHER" id="PTHR45947:SF13">
    <property type="entry name" value="TRANSFERASE"/>
    <property type="match status" value="1"/>
</dbReference>
<dbReference type="Gene3D" id="3.40.50.2000">
    <property type="entry name" value="Glycogen Phosphorylase B"/>
    <property type="match status" value="2"/>
</dbReference>
<proteinExistence type="predicted"/>
<evidence type="ECO:0000313" key="3">
    <source>
        <dbReference type="EMBL" id="PIW36786.1"/>
    </source>
</evidence>
<evidence type="ECO:0000313" key="4">
    <source>
        <dbReference type="Proteomes" id="UP000230292"/>
    </source>
</evidence>
<protein>
    <recommendedName>
        <fullName evidence="5">Glycosyltransferase family 1 protein</fullName>
    </recommendedName>
</protein>
<dbReference type="InterPro" id="IPR001296">
    <property type="entry name" value="Glyco_trans_1"/>
</dbReference>
<reference evidence="3 4" key="1">
    <citation type="submission" date="2017-09" db="EMBL/GenBank/DDBJ databases">
        <title>Depth-based differentiation of microbial function through sediment-hosted aquifers and enrichment of novel symbionts in the deep terrestrial subsurface.</title>
        <authorList>
            <person name="Probst A.J."/>
            <person name="Ladd B."/>
            <person name="Jarett J.K."/>
            <person name="Geller-Mcgrath D.E."/>
            <person name="Sieber C.M."/>
            <person name="Emerson J.B."/>
            <person name="Anantharaman K."/>
            <person name="Thomas B.C."/>
            <person name="Malmstrom R."/>
            <person name="Stieglmeier M."/>
            <person name="Klingl A."/>
            <person name="Woyke T."/>
            <person name="Ryan C.M."/>
            <person name="Banfield J.F."/>
        </authorList>
    </citation>
    <scope>NUCLEOTIDE SEQUENCE [LARGE SCALE GENOMIC DNA]</scope>
    <source>
        <strain evidence="3">CG15_BIG_FIL_POST_REV_8_21_14_020_45_12</strain>
    </source>
</reference>
<dbReference type="GO" id="GO:0016757">
    <property type="term" value="F:glycosyltransferase activity"/>
    <property type="evidence" value="ECO:0007669"/>
    <property type="project" value="InterPro"/>
</dbReference>